<feature type="binding site" evidence="13">
    <location>
        <position position="258"/>
    </location>
    <ligand>
        <name>substrate</name>
    </ligand>
</feature>
<dbReference type="Pfam" id="PF00294">
    <property type="entry name" value="PfkB"/>
    <property type="match status" value="1"/>
</dbReference>
<keyword evidence="5 13" id="KW-0808">Transferase</keyword>
<dbReference type="FunFam" id="3.40.1190.20:FF:000010">
    <property type="entry name" value="Ribokinase"/>
    <property type="match status" value="1"/>
</dbReference>
<evidence type="ECO:0000256" key="6">
    <source>
        <dbReference type="ARBA" id="ARBA00022723"/>
    </source>
</evidence>
<reference evidence="17" key="1">
    <citation type="submission" date="2025-08" db="UniProtKB">
        <authorList>
            <consortium name="RefSeq"/>
        </authorList>
    </citation>
    <scope>IDENTIFICATION</scope>
    <source>
        <strain evidence="17">11010-0011.00</strain>
        <tissue evidence="17">Whole body</tissue>
    </source>
</reference>
<dbReference type="GO" id="GO:0005524">
    <property type="term" value="F:ATP binding"/>
    <property type="evidence" value="ECO:0007669"/>
    <property type="project" value="UniProtKB-UniRule"/>
</dbReference>
<feature type="compositionally biased region" description="Low complexity" evidence="14">
    <location>
        <begin position="347"/>
        <end position="357"/>
    </location>
</feature>
<sequence length="460" mass="48753">MAKWADVIVIGSANVDYITYVPNLPRPGETVAGTHFETCFGGKGANQCLAAAKLGAKTALVAKVGQDATGDDYLTYLDKNGIIVEHVEQIKDQPTGLAQIAVSDDGENNIIIVAGANACMDGKAITRAKKLIQNSKVLLCQLETNVNATLCALRLFKGISIVNAAPVLKEMPPEIFSSPSIFCVNEVEAAQLTDRDEIKTLQDARAAAIDLIDKGANSVIITLGAQGAVYMSKDNKERCLHVPAEPVDHVVDTSGAGDAFIGALAYHLARFPNLPRERHIYAANSVAAHSIQHRGTQPSFPGEEKAHNNLCMERPEFFEVPETAEEPPPNANEGEEKGAAAAPVVEAAAAATAADPAPAAPPEAEVKSEEVKPAETQPESEAKPAETKPESEAKPADPPKPTTPRQSVTKPVEQNKSNTTPRNSIRNSTASAGKQKGSRNSAPTTEKNKKNSTPRASRSR</sequence>
<gene>
    <name evidence="17" type="primary">LOC115627208</name>
</gene>
<organism evidence="16 17">
    <name type="scientific">Drosophila lebanonensis</name>
    <name type="common">Fruit fly</name>
    <name type="synonym">Scaptodrosophila lebanonensis</name>
    <dbReference type="NCBI Taxonomy" id="7225"/>
    <lineage>
        <taxon>Eukaryota</taxon>
        <taxon>Metazoa</taxon>
        <taxon>Ecdysozoa</taxon>
        <taxon>Arthropoda</taxon>
        <taxon>Hexapoda</taxon>
        <taxon>Insecta</taxon>
        <taxon>Pterygota</taxon>
        <taxon>Neoptera</taxon>
        <taxon>Endopterygota</taxon>
        <taxon>Diptera</taxon>
        <taxon>Brachycera</taxon>
        <taxon>Muscomorpha</taxon>
        <taxon>Ephydroidea</taxon>
        <taxon>Drosophilidae</taxon>
        <taxon>Scaptodrosophila</taxon>
    </lineage>
</organism>
<evidence type="ECO:0000256" key="10">
    <source>
        <dbReference type="ARBA" id="ARBA00022842"/>
    </source>
</evidence>
<feature type="active site" description="Proton acceptor" evidence="13">
    <location>
        <position position="258"/>
    </location>
</feature>
<dbReference type="GO" id="GO:0046872">
    <property type="term" value="F:metal ion binding"/>
    <property type="evidence" value="ECO:0007669"/>
    <property type="project" value="UniProtKB-KW"/>
</dbReference>
<keyword evidence="6 13" id="KW-0479">Metal-binding</keyword>
<dbReference type="InterPro" id="IPR029056">
    <property type="entry name" value="Ribokinase-like"/>
</dbReference>
<feature type="binding site" evidence="13">
    <location>
        <begin position="257"/>
        <end position="258"/>
    </location>
    <ligand>
        <name>ATP</name>
        <dbReference type="ChEBI" id="CHEBI:30616"/>
    </ligand>
</feature>
<dbReference type="RefSeq" id="XP_030378687.1">
    <property type="nucleotide sequence ID" value="XM_030522827.1"/>
</dbReference>
<evidence type="ECO:0000259" key="15">
    <source>
        <dbReference type="Pfam" id="PF00294"/>
    </source>
</evidence>
<feature type="region of interest" description="Disordered" evidence="14">
    <location>
        <begin position="347"/>
        <end position="460"/>
    </location>
</feature>
<accession>A0A6J2TUV3</accession>
<dbReference type="PRINTS" id="PR00990">
    <property type="entry name" value="RIBOKINASE"/>
</dbReference>
<evidence type="ECO:0000256" key="1">
    <source>
        <dbReference type="ARBA" id="ARBA00005380"/>
    </source>
</evidence>
<keyword evidence="16" id="KW-1185">Reference proteome</keyword>
<feature type="binding site" evidence="13">
    <location>
        <begin position="222"/>
        <end position="227"/>
    </location>
    <ligand>
        <name>ATP</name>
        <dbReference type="ChEBI" id="CHEBI:30616"/>
    </ligand>
</feature>
<dbReference type="PROSITE" id="PS00584">
    <property type="entry name" value="PFKB_KINASES_2"/>
    <property type="match status" value="1"/>
</dbReference>
<comment type="cofactor">
    <cofactor evidence="13">
        <name>Mg(2+)</name>
        <dbReference type="ChEBI" id="CHEBI:18420"/>
    </cofactor>
    <text evidence="13">Requires a divalent cation, most likely magnesium in vivo, as an electrophilic catalyst to aid phosphoryl group transfer. It is the chelate of the metal and the nucleotide that is the actual substrate.</text>
</comment>
<evidence type="ECO:0000256" key="7">
    <source>
        <dbReference type="ARBA" id="ARBA00022741"/>
    </source>
</evidence>
<evidence type="ECO:0000256" key="4">
    <source>
        <dbReference type="ARBA" id="ARBA00022490"/>
    </source>
</evidence>
<keyword evidence="12 13" id="KW-0119">Carbohydrate metabolism</keyword>
<dbReference type="InterPro" id="IPR002173">
    <property type="entry name" value="Carboh/pur_kinase_PfkB_CS"/>
</dbReference>
<evidence type="ECO:0000313" key="17">
    <source>
        <dbReference type="RefSeq" id="XP_030378687.1"/>
    </source>
</evidence>
<comment type="subunit">
    <text evidence="13">Homodimer.</text>
</comment>
<proteinExistence type="inferred from homology"/>
<evidence type="ECO:0000313" key="16">
    <source>
        <dbReference type="Proteomes" id="UP000504634"/>
    </source>
</evidence>
<dbReference type="AlphaFoldDB" id="A0A6J2TUV3"/>
<keyword evidence="4 13" id="KW-0963">Cytoplasm</keyword>
<dbReference type="InterPro" id="IPR011877">
    <property type="entry name" value="Ribokinase"/>
</dbReference>
<comment type="function">
    <text evidence="13">Catalyzes the phosphorylation of ribose at O-5 in a reaction requiring ATP and magnesium. The resulting D-ribose-5-phosphate can then be used either for sythesis of nucleotides, histidine, and tryptophan, or as a component of the pentose phosphate pathway.</text>
</comment>
<dbReference type="Proteomes" id="UP000504634">
    <property type="component" value="Unplaced"/>
</dbReference>
<dbReference type="SUPFAM" id="SSF53613">
    <property type="entry name" value="Ribokinase-like"/>
    <property type="match status" value="1"/>
</dbReference>
<dbReference type="EC" id="2.7.1.15" evidence="2 13"/>
<evidence type="ECO:0000256" key="14">
    <source>
        <dbReference type="SAM" id="MobiDB-lite"/>
    </source>
</evidence>
<feature type="binding site" evidence="13">
    <location>
        <position position="185"/>
    </location>
    <ligand>
        <name>ATP</name>
        <dbReference type="ChEBI" id="CHEBI:30616"/>
    </ligand>
</feature>
<evidence type="ECO:0000256" key="2">
    <source>
        <dbReference type="ARBA" id="ARBA00012035"/>
    </source>
</evidence>
<feature type="binding site" evidence="13">
    <location>
        <position position="254"/>
    </location>
    <ligand>
        <name>K(+)</name>
        <dbReference type="ChEBI" id="CHEBI:29103"/>
    </ligand>
</feature>
<keyword evidence="7 13" id="KW-0547">Nucleotide-binding</keyword>
<dbReference type="InterPro" id="IPR002139">
    <property type="entry name" value="Ribo/fructo_kinase"/>
</dbReference>
<feature type="binding site" evidence="13">
    <location>
        <position position="293"/>
    </location>
    <ligand>
        <name>K(+)</name>
        <dbReference type="ChEBI" id="CHEBI:29103"/>
    </ligand>
</feature>
<comment type="activity regulation">
    <text evidence="13">Activated by a monovalent cation that binds near, but not in, the active site. The most likely occupant of the site in vivo is potassium. Ion binding induces a conformational change that may alter substrate affinity.</text>
</comment>
<keyword evidence="10 13" id="KW-0460">Magnesium</keyword>
<protein>
    <recommendedName>
        <fullName evidence="3 13">Ribokinase</fullName>
        <shortName evidence="13">RK</shortName>
        <ecNumber evidence="2 13">2.7.1.15</ecNumber>
    </recommendedName>
</protein>
<dbReference type="GO" id="GO:0005829">
    <property type="term" value="C:cytosol"/>
    <property type="evidence" value="ECO:0007669"/>
    <property type="project" value="TreeGrafter"/>
</dbReference>
<dbReference type="CDD" id="cd01174">
    <property type="entry name" value="ribokinase"/>
    <property type="match status" value="1"/>
</dbReference>
<feature type="binding site" evidence="13">
    <location>
        <begin position="42"/>
        <end position="46"/>
    </location>
    <ligand>
        <name>substrate</name>
    </ligand>
</feature>
<feature type="binding site" evidence="13">
    <location>
        <position position="299"/>
    </location>
    <ligand>
        <name>K(+)</name>
        <dbReference type="ChEBI" id="CHEBI:29103"/>
    </ligand>
</feature>
<feature type="binding site" evidence="13">
    <location>
        <position position="284"/>
    </location>
    <ligand>
        <name>ATP</name>
        <dbReference type="ChEBI" id="CHEBI:30616"/>
    </ligand>
</feature>
<dbReference type="GO" id="GO:0005634">
    <property type="term" value="C:nucleus"/>
    <property type="evidence" value="ECO:0007669"/>
    <property type="project" value="UniProtKB-SubCell"/>
</dbReference>
<dbReference type="InterPro" id="IPR011611">
    <property type="entry name" value="PfkB_dom"/>
</dbReference>
<keyword evidence="11 13" id="KW-0630">Potassium</keyword>
<comment type="subcellular location">
    <subcellularLocation>
        <location evidence="13">Cytoplasm</location>
    </subcellularLocation>
    <subcellularLocation>
        <location evidence="13">Nucleus</location>
    </subcellularLocation>
</comment>
<comment type="similarity">
    <text evidence="1">Belongs to the carbohydrate kinase pfkB family.</text>
</comment>
<evidence type="ECO:0000256" key="8">
    <source>
        <dbReference type="ARBA" id="ARBA00022777"/>
    </source>
</evidence>
<dbReference type="PANTHER" id="PTHR10584">
    <property type="entry name" value="SUGAR KINASE"/>
    <property type="match status" value="1"/>
</dbReference>
<feature type="compositionally biased region" description="Basic and acidic residues" evidence="14">
    <location>
        <begin position="364"/>
        <end position="373"/>
    </location>
</feature>
<feature type="binding site" evidence="13">
    <location>
        <position position="252"/>
    </location>
    <ligand>
        <name>K(+)</name>
        <dbReference type="ChEBI" id="CHEBI:29103"/>
    </ligand>
</feature>
<dbReference type="GO" id="GO:0004747">
    <property type="term" value="F:ribokinase activity"/>
    <property type="evidence" value="ECO:0007669"/>
    <property type="project" value="UniProtKB-UniRule"/>
</dbReference>
<feature type="binding site" evidence="13">
    <location>
        <position position="295"/>
    </location>
    <ligand>
        <name>K(+)</name>
        <dbReference type="ChEBI" id="CHEBI:29103"/>
    </ligand>
</feature>
<dbReference type="OrthoDB" id="415590at2759"/>
<evidence type="ECO:0000256" key="11">
    <source>
        <dbReference type="ARBA" id="ARBA00022958"/>
    </source>
</evidence>
<comment type="similarity">
    <text evidence="13">Belongs to the carbohydrate kinase PfkB family. Ribokinase subfamily.</text>
</comment>
<evidence type="ECO:0000256" key="3">
    <source>
        <dbReference type="ARBA" id="ARBA00016943"/>
    </source>
</evidence>
<feature type="binding site" evidence="13">
    <location>
        <begin position="14"/>
        <end position="16"/>
    </location>
    <ligand>
        <name>substrate</name>
    </ligand>
</feature>
<feature type="compositionally biased region" description="Basic and acidic residues" evidence="14">
    <location>
        <begin position="380"/>
        <end position="397"/>
    </location>
</feature>
<keyword evidence="9 13" id="KW-0067">ATP-binding</keyword>
<evidence type="ECO:0000256" key="13">
    <source>
        <dbReference type="HAMAP-Rule" id="MF_03215"/>
    </source>
</evidence>
<dbReference type="HAMAP" id="MF_01987">
    <property type="entry name" value="Ribokinase"/>
    <property type="match status" value="1"/>
</dbReference>
<evidence type="ECO:0000256" key="5">
    <source>
        <dbReference type="ARBA" id="ARBA00022679"/>
    </source>
</evidence>
<name>A0A6J2TUV3_DROLE</name>
<dbReference type="Gene3D" id="3.40.1190.20">
    <property type="match status" value="1"/>
</dbReference>
<comment type="caution">
    <text evidence="13">Lacks conserved residue(s) required for the propagation of feature annotation.</text>
</comment>
<dbReference type="PANTHER" id="PTHR10584:SF166">
    <property type="entry name" value="RIBOKINASE"/>
    <property type="match status" value="1"/>
</dbReference>
<keyword evidence="13" id="KW-0539">Nucleus</keyword>
<evidence type="ECO:0000256" key="9">
    <source>
        <dbReference type="ARBA" id="ARBA00022840"/>
    </source>
</evidence>
<evidence type="ECO:0000256" key="12">
    <source>
        <dbReference type="ARBA" id="ARBA00023277"/>
    </source>
</evidence>
<comment type="pathway">
    <text evidence="13">Carbohydrate metabolism; D-ribose degradation; D-ribose 5-phosphate from beta-D-ribopyranose: step 2/2.</text>
</comment>
<dbReference type="GeneID" id="115627208"/>
<keyword evidence="8 13" id="KW-0418">Kinase</keyword>
<feature type="binding site" evidence="13">
    <location>
        <position position="290"/>
    </location>
    <ligand>
        <name>K(+)</name>
        <dbReference type="ChEBI" id="CHEBI:29103"/>
    </ligand>
</feature>
<feature type="compositionally biased region" description="Polar residues" evidence="14">
    <location>
        <begin position="405"/>
        <end position="460"/>
    </location>
</feature>
<dbReference type="GO" id="GO:0019303">
    <property type="term" value="P:D-ribose catabolic process"/>
    <property type="evidence" value="ECO:0007669"/>
    <property type="project" value="UniProtKB-UniRule"/>
</dbReference>
<feature type="domain" description="Carbohydrate kinase PfkB" evidence="15">
    <location>
        <begin position="6"/>
        <end position="300"/>
    </location>
</feature>
<feature type="binding site" evidence="13">
    <location>
        <position position="143"/>
    </location>
    <ligand>
        <name>substrate</name>
    </ligand>
</feature>
<comment type="catalytic activity">
    <reaction evidence="13">
        <text>D-ribose + ATP = D-ribose 5-phosphate + ADP + H(+)</text>
        <dbReference type="Rhea" id="RHEA:13697"/>
        <dbReference type="ChEBI" id="CHEBI:15378"/>
        <dbReference type="ChEBI" id="CHEBI:30616"/>
        <dbReference type="ChEBI" id="CHEBI:47013"/>
        <dbReference type="ChEBI" id="CHEBI:78346"/>
        <dbReference type="ChEBI" id="CHEBI:456216"/>
        <dbReference type="EC" id="2.7.1.15"/>
    </reaction>
</comment>
<dbReference type="UniPathway" id="UPA00916">
    <property type="reaction ID" value="UER00889"/>
</dbReference>